<keyword evidence="3" id="KW-0804">Transcription</keyword>
<dbReference type="Pfam" id="PF12833">
    <property type="entry name" value="HTH_18"/>
    <property type="match status" value="1"/>
</dbReference>
<dbReference type="InterPro" id="IPR028082">
    <property type="entry name" value="Peripla_BP_I"/>
</dbReference>
<evidence type="ECO:0000256" key="2">
    <source>
        <dbReference type="ARBA" id="ARBA00023125"/>
    </source>
</evidence>
<dbReference type="SMART" id="SM00342">
    <property type="entry name" value="HTH_ARAC"/>
    <property type="match status" value="1"/>
</dbReference>
<dbReference type="RefSeq" id="WP_013042205.1">
    <property type="nucleotide sequence ID" value="NC_014008.1"/>
</dbReference>
<accession>D5EN45</accession>
<feature type="domain" description="HTH araC/xylS-type" evidence="4">
    <location>
        <begin position="268"/>
        <end position="366"/>
    </location>
</feature>
<sequence length="371" mass="41086">MDESKRAKNVLLLISGLKTSTHQGIARAAKEFGWYLNLSFIEQALAPENWHGDGILCALSSHPTIEQLVLRATQPVVDIAMQRSEVHLPRVVADNEQIGREAAAHLLQQNHQHFAWFCFNSDPVAQARLAGFEDAIGKAALSLVPRRSNYRTAVLQKLHALPRPCGIFAKTDADAAWILNLCIEEGFRIPDDFAIIGVDNNPLICDFLPVPLSSVNHDLEQLGYQAACLLEALMNGDAAPSETTLVKPTGVTVRGSTNSFAVVDNTVRQALVFMKDNLSKTIGATEIAEALSVSKRTLELRMRKVLDQTVHEKLMELRLNHAEQLLRHTTQTAEHIAALSGFCHAQHLSRAFKARFGEPPLRYRKQVQTDT</sequence>
<dbReference type="HOGENOM" id="CLU_042405_0_0_0"/>
<evidence type="ECO:0000313" key="6">
    <source>
        <dbReference type="Proteomes" id="UP000000925"/>
    </source>
</evidence>
<dbReference type="SUPFAM" id="SSF46689">
    <property type="entry name" value="Homeodomain-like"/>
    <property type="match status" value="1"/>
</dbReference>
<dbReference type="CDD" id="cd01543">
    <property type="entry name" value="PBP1_XylR"/>
    <property type="match status" value="1"/>
</dbReference>
<dbReference type="SUPFAM" id="SSF53822">
    <property type="entry name" value="Periplasmic binding protein-like I"/>
    <property type="match status" value="1"/>
</dbReference>
<dbReference type="eggNOG" id="COG1609">
    <property type="taxonomic scope" value="Bacteria"/>
</dbReference>
<dbReference type="STRING" id="583355.Caka_0455"/>
<dbReference type="eggNOG" id="COG4977">
    <property type="taxonomic scope" value="Bacteria"/>
</dbReference>
<keyword evidence="1" id="KW-0805">Transcription regulation</keyword>
<gene>
    <name evidence="5" type="ordered locus">Caka_0455</name>
</gene>
<keyword evidence="2" id="KW-0238">DNA-binding</keyword>
<dbReference type="InterPro" id="IPR018060">
    <property type="entry name" value="HTH_AraC"/>
</dbReference>
<dbReference type="Gene3D" id="1.10.10.60">
    <property type="entry name" value="Homeodomain-like"/>
    <property type="match status" value="1"/>
</dbReference>
<dbReference type="AlphaFoldDB" id="D5EN45"/>
<keyword evidence="6" id="KW-1185">Reference proteome</keyword>
<dbReference type="GO" id="GO:0000976">
    <property type="term" value="F:transcription cis-regulatory region binding"/>
    <property type="evidence" value="ECO:0007669"/>
    <property type="project" value="TreeGrafter"/>
</dbReference>
<dbReference type="Proteomes" id="UP000000925">
    <property type="component" value="Chromosome"/>
</dbReference>
<dbReference type="PANTHER" id="PTHR30146:SF24">
    <property type="entry name" value="XYLOSE OPERON REGULATORY PROTEIN"/>
    <property type="match status" value="1"/>
</dbReference>
<organism evidence="5 6">
    <name type="scientific">Coraliomargarita akajimensis (strain DSM 45221 / IAM 15411 / JCM 23193 / KCTC 12865 / 04OKA010-24)</name>
    <dbReference type="NCBI Taxonomy" id="583355"/>
    <lineage>
        <taxon>Bacteria</taxon>
        <taxon>Pseudomonadati</taxon>
        <taxon>Verrucomicrobiota</taxon>
        <taxon>Opitutia</taxon>
        <taxon>Puniceicoccales</taxon>
        <taxon>Coraliomargaritaceae</taxon>
        <taxon>Coraliomargarita</taxon>
    </lineage>
</organism>
<dbReference type="PANTHER" id="PTHR30146">
    <property type="entry name" value="LACI-RELATED TRANSCRIPTIONAL REPRESSOR"/>
    <property type="match status" value="1"/>
</dbReference>
<evidence type="ECO:0000256" key="3">
    <source>
        <dbReference type="ARBA" id="ARBA00023163"/>
    </source>
</evidence>
<dbReference type="OrthoDB" id="9792510at2"/>
<evidence type="ECO:0000259" key="4">
    <source>
        <dbReference type="PROSITE" id="PS01124"/>
    </source>
</evidence>
<dbReference type="KEGG" id="caa:Caka_0455"/>
<dbReference type="GO" id="GO:0003700">
    <property type="term" value="F:DNA-binding transcription factor activity"/>
    <property type="evidence" value="ECO:0007669"/>
    <property type="project" value="InterPro"/>
</dbReference>
<protein>
    <submittedName>
        <fullName evidence="5">Transcriptional regulator, AraC family</fullName>
    </submittedName>
</protein>
<proteinExistence type="predicted"/>
<dbReference type="EMBL" id="CP001998">
    <property type="protein sequence ID" value="ADE53480.1"/>
    <property type="molecule type" value="Genomic_DNA"/>
</dbReference>
<evidence type="ECO:0000256" key="1">
    <source>
        <dbReference type="ARBA" id="ARBA00023015"/>
    </source>
</evidence>
<name>D5EN45_CORAD</name>
<reference evidence="5 6" key="1">
    <citation type="journal article" date="2010" name="Stand. Genomic Sci.">
        <title>Complete genome sequence of Coraliomargarita akajimensis type strain (04OKA010-24).</title>
        <authorList>
            <person name="Mavromatis K."/>
            <person name="Abt B."/>
            <person name="Brambilla E."/>
            <person name="Lapidus A."/>
            <person name="Copeland A."/>
            <person name="Deshpande S."/>
            <person name="Nolan M."/>
            <person name="Lucas S."/>
            <person name="Tice H."/>
            <person name="Cheng J.F."/>
            <person name="Han C."/>
            <person name="Detter J.C."/>
            <person name="Woyke T."/>
            <person name="Goodwin L."/>
            <person name="Pitluck S."/>
            <person name="Held B."/>
            <person name="Brettin T."/>
            <person name="Tapia R."/>
            <person name="Ivanova N."/>
            <person name="Mikhailova N."/>
            <person name="Pati A."/>
            <person name="Liolios K."/>
            <person name="Chen A."/>
            <person name="Palaniappan K."/>
            <person name="Land M."/>
            <person name="Hauser L."/>
            <person name="Chang Y.J."/>
            <person name="Jeffries C.D."/>
            <person name="Rohde M."/>
            <person name="Goker M."/>
            <person name="Bristow J."/>
            <person name="Eisen J.A."/>
            <person name="Markowitz V."/>
            <person name="Hugenholtz P."/>
            <person name="Klenk H.P."/>
            <person name="Kyrpides N.C."/>
        </authorList>
    </citation>
    <scope>NUCLEOTIDE SEQUENCE [LARGE SCALE GENOMIC DNA]</scope>
    <source>
        <strain evidence="6">DSM 45221 / IAM 15411 / JCM 23193 / KCTC 12865</strain>
    </source>
</reference>
<dbReference type="PROSITE" id="PS01124">
    <property type="entry name" value="HTH_ARAC_FAMILY_2"/>
    <property type="match status" value="1"/>
</dbReference>
<dbReference type="Gene3D" id="3.40.50.2300">
    <property type="match status" value="2"/>
</dbReference>
<dbReference type="Pfam" id="PF13377">
    <property type="entry name" value="Peripla_BP_3"/>
    <property type="match status" value="1"/>
</dbReference>
<dbReference type="InterPro" id="IPR046335">
    <property type="entry name" value="LacI/GalR-like_sensor"/>
</dbReference>
<dbReference type="InterPro" id="IPR009057">
    <property type="entry name" value="Homeodomain-like_sf"/>
</dbReference>
<evidence type="ECO:0000313" key="5">
    <source>
        <dbReference type="EMBL" id="ADE53480.1"/>
    </source>
</evidence>